<feature type="compositionally biased region" description="Low complexity" evidence="1">
    <location>
        <begin position="430"/>
        <end position="440"/>
    </location>
</feature>
<feature type="compositionally biased region" description="Polar residues" evidence="1">
    <location>
        <begin position="235"/>
        <end position="244"/>
    </location>
</feature>
<feature type="compositionally biased region" description="Basic and acidic residues" evidence="1">
    <location>
        <begin position="560"/>
        <end position="577"/>
    </location>
</feature>
<feature type="compositionally biased region" description="Low complexity" evidence="1">
    <location>
        <begin position="499"/>
        <end position="519"/>
    </location>
</feature>
<feature type="compositionally biased region" description="Low complexity" evidence="1">
    <location>
        <begin position="578"/>
        <end position="587"/>
    </location>
</feature>
<feature type="compositionally biased region" description="Pro residues" evidence="1">
    <location>
        <begin position="346"/>
        <end position="356"/>
    </location>
</feature>
<keyword evidence="2" id="KW-1133">Transmembrane helix</keyword>
<dbReference type="EMBL" id="JAZGQK010000006">
    <property type="protein sequence ID" value="MEE6258259.1"/>
    <property type="molecule type" value="Genomic_DNA"/>
</dbReference>
<proteinExistence type="predicted"/>
<feature type="region of interest" description="Disordered" evidence="1">
    <location>
        <begin position="134"/>
        <end position="165"/>
    </location>
</feature>
<dbReference type="SUPFAM" id="SSF49478">
    <property type="entry name" value="Cna protein B-type domain"/>
    <property type="match status" value="1"/>
</dbReference>
<dbReference type="Pfam" id="PF13620">
    <property type="entry name" value="CarboxypepD_reg"/>
    <property type="match status" value="1"/>
</dbReference>
<keyword evidence="2" id="KW-0472">Membrane</keyword>
<feature type="region of interest" description="Disordered" evidence="1">
    <location>
        <begin position="199"/>
        <end position="246"/>
    </location>
</feature>
<accession>A0ABU7RP80</accession>
<dbReference type="Gene3D" id="2.60.40.1120">
    <property type="entry name" value="Carboxypeptidase-like, regulatory domain"/>
    <property type="match status" value="1"/>
</dbReference>
<evidence type="ECO:0000256" key="2">
    <source>
        <dbReference type="SAM" id="Phobius"/>
    </source>
</evidence>
<name>A0ABU7RP80_9ACTN</name>
<feature type="compositionally biased region" description="Gly residues" evidence="1">
    <location>
        <begin position="371"/>
        <end position="397"/>
    </location>
</feature>
<feature type="compositionally biased region" description="Low complexity" evidence="1">
    <location>
        <begin position="398"/>
        <end position="423"/>
    </location>
</feature>
<evidence type="ECO:0000313" key="4">
    <source>
        <dbReference type="Proteomes" id="UP001332243"/>
    </source>
</evidence>
<comment type="caution">
    <text evidence="3">The sequence shown here is derived from an EMBL/GenBank/DDBJ whole genome shotgun (WGS) entry which is preliminary data.</text>
</comment>
<protein>
    <submittedName>
        <fullName evidence="3">Carboxypeptidase regulatory-like domain-containing protein</fullName>
    </submittedName>
</protein>
<dbReference type="Proteomes" id="UP001332243">
    <property type="component" value="Unassembled WGS sequence"/>
</dbReference>
<keyword evidence="2" id="KW-0812">Transmembrane</keyword>
<gene>
    <name evidence="3" type="ORF">V1633_07105</name>
</gene>
<feature type="region of interest" description="Disordered" evidence="1">
    <location>
        <begin position="277"/>
        <end position="618"/>
    </location>
</feature>
<feature type="compositionally biased region" description="Acidic residues" evidence="1">
    <location>
        <begin position="211"/>
        <end position="233"/>
    </location>
</feature>
<sequence length="618" mass="62524">MNAALKPGQQTTLSFSILNKSGGLVPATSVDVSVSSTFGELRCVDNCEFTDSIPVNESKTFSVRLQAGNVPAGQERSGQVRISAEIGRENGGAARNIKVTGPEIQQTPTVAEVSGKVTNEASGAAVPNARVTLRDSQGHSYSTNTNGSGVFQFRGSENNPITPGSIELRVTKDGVTGTLSVSGANGQRVTGRGISLALAATDPTPSATPSEEAEEDPALEEEPGDEPTDEPADGTEQNNASNEDSGGGSSMLLILAGGLLVALGVGAIVLLMMRRKGDGDDEDDDEDGPRTPAGGGRGYRGGDEPTRVANRAGSASDATMVTRSSLADAPTMMHNAPLVDEFPDPYGAPLPNPQSGPPGGYGATPAQQGWGDEGGYGGRPGAGGYGNAPGSGAGGYGSAAPASGAGYGNAPASGAGYGNAPASGAGGYGAPVSGAGYRTGAAGGGYDEQFDEPTGRYTGQGDDYGQPSDPYDSNAGYGPSSGAGGYDATQRYGQDDGYDAAGYGAERGGYEQPSTGAGYDRADDGYGNGYPDRAGGYDATQRYGQDDGYEQPSTGAGYDQRGHGGYDDQAGYDDRAGYDQQQGGYYDDAPRAGGGHSRSGAPPQGGRGERRSLDWLDD</sequence>
<feature type="compositionally biased region" description="Polar residues" evidence="1">
    <location>
        <begin position="138"/>
        <end position="162"/>
    </location>
</feature>
<feature type="compositionally biased region" description="Basic and acidic residues" evidence="1">
    <location>
        <begin position="607"/>
        <end position="618"/>
    </location>
</feature>
<organism evidence="3 4">
    <name type="scientific">Plantactinospora sonchi</name>
    <dbReference type="NCBI Taxonomy" id="1544735"/>
    <lineage>
        <taxon>Bacteria</taxon>
        <taxon>Bacillati</taxon>
        <taxon>Actinomycetota</taxon>
        <taxon>Actinomycetes</taxon>
        <taxon>Micromonosporales</taxon>
        <taxon>Micromonosporaceae</taxon>
        <taxon>Plantactinospora</taxon>
    </lineage>
</organism>
<keyword evidence="4" id="KW-1185">Reference proteome</keyword>
<evidence type="ECO:0000313" key="3">
    <source>
        <dbReference type="EMBL" id="MEE6258259.1"/>
    </source>
</evidence>
<dbReference type="RefSeq" id="WP_331213381.1">
    <property type="nucleotide sequence ID" value="NZ_JAZGQK010000006.1"/>
</dbReference>
<evidence type="ECO:0000256" key="1">
    <source>
        <dbReference type="SAM" id="MobiDB-lite"/>
    </source>
</evidence>
<feature type="transmembrane region" description="Helical" evidence="2">
    <location>
        <begin position="251"/>
        <end position="272"/>
    </location>
</feature>
<reference evidence="3 4" key="1">
    <citation type="submission" date="2024-01" db="EMBL/GenBank/DDBJ databases">
        <title>Genome insights into Plantactinospora sonchi sp. nov.</title>
        <authorList>
            <person name="Wang L."/>
        </authorList>
    </citation>
    <scope>NUCLEOTIDE SEQUENCE [LARGE SCALE GENOMIC DNA]</scope>
    <source>
        <strain evidence="3 4">NEAU-QY2</strain>
    </source>
</reference>
<feature type="compositionally biased region" description="Polar residues" evidence="1">
    <location>
        <begin position="316"/>
        <end position="325"/>
    </location>
</feature>